<gene>
    <name evidence="4" type="ORF">CSKR_102428</name>
</gene>
<evidence type="ECO:0000313" key="5">
    <source>
        <dbReference type="Proteomes" id="UP000286415"/>
    </source>
</evidence>
<dbReference type="EMBL" id="NIRI02000077">
    <property type="protein sequence ID" value="KAG5441215.1"/>
    <property type="molecule type" value="Genomic_DNA"/>
</dbReference>
<evidence type="ECO:0000256" key="2">
    <source>
        <dbReference type="ARBA" id="ARBA00022837"/>
    </source>
</evidence>
<evidence type="ECO:0000313" key="4">
    <source>
        <dbReference type="EMBL" id="KAG5441215.1"/>
    </source>
</evidence>
<dbReference type="InterPro" id="IPR011992">
    <property type="entry name" value="EF-hand-dom_pair"/>
</dbReference>
<dbReference type="AlphaFoldDB" id="A0A3R7HAQ9"/>
<protein>
    <submittedName>
        <fullName evidence="4">Calmodulin-like protein 6</fullName>
    </submittedName>
</protein>
<dbReference type="Proteomes" id="UP000286415">
    <property type="component" value="Unassembled WGS sequence"/>
</dbReference>
<dbReference type="Gene3D" id="1.10.238.10">
    <property type="entry name" value="EF-hand"/>
    <property type="match status" value="2"/>
</dbReference>
<dbReference type="GO" id="GO:0016460">
    <property type="term" value="C:myosin II complex"/>
    <property type="evidence" value="ECO:0007669"/>
    <property type="project" value="TreeGrafter"/>
</dbReference>
<feature type="domain" description="EF-hand" evidence="3">
    <location>
        <begin position="23"/>
        <end position="58"/>
    </location>
</feature>
<feature type="domain" description="EF-hand" evidence="3">
    <location>
        <begin position="140"/>
        <end position="175"/>
    </location>
</feature>
<dbReference type="FunCoup" id="A0A3R7HAQ9">
    <property type="interactions" value="43"/>
</dbReference>
<dbReference type="PANTHER" id="PTHR23048:SF59">
    <property type="entry name" value="EF-HAND SUPERFAMILY PROTEIN"/>
    <property type="match status" value="1"/>
</dbReference>
<comment type="caution">
    <text evidence="4">The sequence shown here is derived from an EMBL/GenBank/DDBJ whole genome shotgun (WGS) entry which is preliminary data.</text>
</comment>
<keyword evidence="2" id="KW-0106">Calcium</keyword>
<dbReference type="PANTHER" id="PTHR23048">
    <property type="entry name" value="MYOSIN LIGHT CHAIN 1, 3"/>
    <property type="match status" value="1"/>
</dbReference>
<organism evidence="4 5">
    <name type="scientific">Clonorchis sinensis</name>
    <name type="common">Chinese liver fluke</name>
    <dbReference type="NCBI Taxonomy" id="79923"/>
    <lineage>
        <taxon>Eukaryota</taxon>
        <taxon>Metazoa</taxon>
        <taxon>Spiralia</taxon>
        <taxon>Lophotrochozoa</taxon>
        <taxon>Platyhelminthes</taxon>
        <taxon>Trematoda</taxon>
        <taxon>Digenea</taxon>
        <taxon>Opisthorchiida</taxon>
        <taxon>Opisthorchiata</taxon>
        <taxon>Opisthorchiidae</taxon>
        <taxon>Clonorchis</taxon>
    </lineage>
</organism>
<keyword evidence="5" id="KW-1185">Reference proteome</keyword>
<accession>A0A3R7HAQ9</accession>
<proteinExistence type="predicted"/>
<dbReference type="SMART" id="SM00054">
    <property type="entry name" value="EFh"/>
    <property type="match status" value="4"/>
</dbReference>
<dbReference type="InParanoid" id="A0A3R7HAQ9"/>
<sequence length="313" mass="35989">MDATDPAESYAYELLEKGLMTKEQLADIRWAFHFFDKNGDGSISMDEMATVLSYLGHEASHEDLQNLMKPADENGDGTLDFGEFLRAMSEYYVQRPTKRGTKPEDNEFYRRAFAEFDQDGDGYISAEELQVLMASFGEALTHDDIMEMIHEADKDGDGKVNFEEGVRLLKWLKRKFTDRKVRGSNTTSVSQLPLSRLGQPGSISVLVLLSGGTAARHRKGVIAERWYYLEYLSRTLKHYLEQRKHGTVFMPHIWRKCAKIERFSWVSAIPQIPQQILLLNRRKAELRENIQLAHLISSVHRYASISKEHALRI</sequence>
<dbReference type="STRING" id="79923.A0A3R7HAQ9"/>
<dbReference type="PROSITE" id="PS50222">
    <property type="entry name" value="EF_HAND_2"/>
    <property type="match status" value="4"/>
</dbReference>
<dbReference type="SUPFAM" id="SSF47473">
    <property type="entry name" value="EF-hand"/>
    <property type="match status" value="1"/>
</dbReference>
<dbReference type="InterPro" id="IPR018247">
    <property type="entry name" value="EF_Hand_1_Ca_BS"/>
</dbReference>
<reference evidence="4 5" key="1">
    <citation type="journal article" date="2018" name="Biotechnol. Adv.">
        <title>Improved genomic resources and new bioinformatic workflow for the carcinogenic parasite Clonorchis sinensis: Biotechnological implications.</title>
        <authorList>
            <person name="Wang D."/>
            <person name="Korhonen P.K."/>
            <person name="Gasser R.B."/>
            <person name="Young N.D."/>
        </authorList>
    </citation>
    <scope>NUCLEOTIDE SEQUENCE [LARGE SCALE GENOMIC DNA]</scope>
    <source>
        <strain evidence="4">Cs-k2</strain>
    </source>
</reference>
<keyword evidence="1" id="KW-0677">Repeat</keyword>
<dbReference type="FunFam" id="1.10.238.10:FF:000001">
    <property type="entry name" value="Calmodulin 1"/>
    <property type="match status" value="1"/>
</dbReference>
<dbReference type="CDD" id="cd00051">
    <property type="entry name" value="EFh"/>
    <property type="match status" value="1"/>
</dbReference>
<reference evidence="4 5" key="2">
    <citation type="journal article" date="2021" name="Genomics">
        <title>High-quality reference genome for Clonorchis sinensis.</title>
        <authorList>
            <person name="Young N.D."/>
            <person name="Stroehlein A.J."/>
            <person name="Kinkar L."/>
            <person name="Wang T."/>
            <person name="Sohn W.M."/>
            <person name="Chang B.C.H."/>
            <person name="Kaur P."/>
            <person name="Weisz D."/>
            <person name="Dudchenko O."/>
            <person name="Aiden E.L."/>
            <person name="Korhonen P.K."/>
            <person name="Gasser R.B."/>
        </authorList>
    </citation>
    <scope>NUCLEOTIDE SEQUENCE [LARGE SCALE GENOMIC DNA]</scope>
    <source>
        <strain evidence="4">Cs-k2</strain>
    </source>
</reference>
<evidence type="ECO:0000259" key="3">
    <source>
        <dbReference type="PROSITE" id="PS50222"/>
    </source>
</evidence>
<name>A0A3R7HAQ9_CLOSI</name>
<dbReference type="InterPro" id="IPR050230">
    <property type="entry name" value="CALM/Myosin/TropC-like"/>
</dbReference>
<feature type="domain" description="EF-hand" evidence="3">
    <location>
        <begin position="104"/>
        <end position="139"/>
    </location>
</feature>
<dbReference type="PROSITE" id="PS00018">
    <property type="entry name" value="EF_HAND_1"/>
    <property type="match status" value="3"/>
</dbReference>
<dbReference type="GO" id="GO:0005509">
    <property type="term" value="F:calcium ion binding"/>
    <property type="evidence" value="ECO:0007669"/>
    <property type="project" value="InterPro"/>
</dbReference>
<dbReference type="OrthoDB" id="26525at2759"/>
<dbReference type="InterPro" id="IPR002048">
    <property type="entry name" value="EF_hand_dom"/>
</dbReference>
<evidence type="ECO:0000256" key="1">
    <source>
        <dbReference type="ARBA" id="ARBA00022737"/>
    </source>
</evidence>
<feature type="domain" description="EF-hand" evidence="3">
    <location>
        <begin position="59"/>
        <end position="94"/>
    </location>
</feature>
<dbReference type="Pfam" id="PF13499">
    <property type="entry name" value="EF-hand_7"/>
    <property type="match status" value="2"/>
</dbReference>